<proteinExistence type="predicted"/>
<accession>A0ACA9SSN2</accession>
<dbReference type="Proteomes" id="UP000789920">
    <property type="component" value="Unassembled WGS sequence"/>
</dbReference>
<gene>
    <name evidence="1" type="ORF">RPERSI_LOCUS34128</name>
</gene>
<protein>
    <submittedName>
        <fullName evidence="1">22717_t:CDS:1</fullName>
    </submittedName>
</protein>
<comment type="caution">
    <text evidence="1">The sequence shown here is derived from an EMBL/GenBank/DDBJ whole genome shotgun (WGS) entry which is preliminary data.</text>
</comment>
<keyword evidence="2" id="KW-1185">Reference proteome</keyword>
<sequence length="125" mass="14790">LTEAECFTVEKLKKEGMFAAKIACILDRSDTSVKNCLKRLRLTDNSSYLKRKSSGRKLLVNKRYERLIIRKPQAKEHKNWTKEDWQHVLWTDESSVSTDSNRKFRVWHHKEEVYDQSCTQATVKS</sequence>
<feature type="non-terminal residue" evidence="1">
    <location>
        <position position="1"/>
    </location>
</feature>
<dbReference type="EMBL" id="CAJVQC010151088">
    <property type="protein sequence ID" value="CAG8846410.1"/>
    <property type="molecule type" value="Genomic_DNA"/>
</dbReference>
<evidence type="ECO:0000313" key="1">
    <source>
        <dbReference type="EMBL" id="CAG8846410.1"/>
    </source>
</evidence>
<reference evidence="1" key="1">
    <citation type="submission" date="2021-06" db="EMBL/GenBank/DDBJ databases">
        <authorList>
            <person name="Kallberg Y."/>
            <person name="Tangrot J."/>
            <person name="Rosling A."/>
        </authorList>
    </citation>
    <scope>NUCLEOTIDE SEQUENCE</scope>
    <source>
        <strain evidence="1">MA461A</strain>
    </source>
</reference>
<feature type="non-terminal residue" evidence="1">
    <location>
        <position position="125"/>
    </location>
</feature>
<organism evidence="1 2">
    <name type="scientific">Racocetra persica</name>
    <dbReference type="NCBI Taxonomy" id="160502"/>
    <lineage>
        <taxon>Eukaryota</taxon>
        <taxon>Fungi</taxon>
        <taxon>Fungi incertae sedis</taxon>
        <taxon>Mucoromycota</taxon>
        <taxon>Glomeromycotina</taxon>
        <taxon>Glomeromycetes</taxon>
        <taxon>Diversisporales</taxon>
        <taxon>Gigasporaceae</taxon>
        <taxon>Racocetra</taxon>
    </lineage>
</organism>
<evidence type="ECO:0000313" key="2">
    <source>
        <dbReference type="Proteomes" id="UP000789920"/>
    </source>
</evidence>
<name>A0ACA9SSN2_9GLOM</name>